<feature type="signal peptide" evidence="1">
    <location>
        <begin position="1"/>
        <end position="18"/>
    </location>
</feature>
<dbReference type="AlphaFoldDB" id="A0A6B0UAI8"/>
<name>A0A6B0UAI8_IXORI</name>
<sequence>MTMFFFFFLEIDIGLKRGVVDDSGMGDDTGYKAPFTHMQPSETERDRTGFWILLRLLRSPCGAAELVLRRRKRVEGRCGLSRSCSVARA</sequence>
<evidence type="ECO:0000256" key="1">
    <source>
        <dbReference type="SAM" id="SignalP"/>
    </source>
</evidence>
<protein>
    <submittedName>
        <fullName evidence="2">Putative secreted protein</fullName>
    </submittedName>
</protein>
<keyword evidence="1" id="KW-0732">Signal</keyword>
<proteinExistence type="predicted"/>
<organism evidence="2">
    <name type="scientific">Ixodes ricinus</name>
    <name type="common">Common tick</name>
    <name type="synonym">Acarus ricinus</name>
    <dbReference type="NCBI Taxonomy" id="34613"/>
    <lineage>
        <taxon>Eukaryota</taxon>
        <taxon>Metazoa</taxon>
        <taxon>Ecdysozoa</taxon>
        <taxon>Arthropoda</taxon>
        <taxon>Chelicerata</taxon>
        <taxon>Arachnida</taxon>
        <taxon>Acari</taxon>
        <taxon>Parasitiformes</taxon>
        <taxon>Ixodida</taxon>
        <taxon>Ixodoidea</taxon>
        <taxon>Ixodidae</taxon>
        <taxon>Ixodinae</taxon>
        <taxon>Ixodes</taxon>
    </lineage>
</organism>
<feature type="chain" id="PRO_5025606242" evidence="1">
    <location>
        <begin position="19"/>
        <end position="89"/>
    </location>
</feature>
<evidence type="ECO:0000313" key="2">
    <source>
        <dbReference type="EMBL" id="MXU86147.1"/>
    </source>
</evidence>
<dbReference type="EMBL" id="GIFC01004064">
    <property type="protein sequence ID" value="MXU86147.1"/>
    <property type="molecule type" value="Transcribed_RNA"/>
</dbReference>
<accession>A0A6B0UAI8</accession>
<reference evidence="2" key="1">
    <citation type="submission" date="2019-12" db="EMBL/GenBank/DDBJ databases">
        <title>An insight into the sialome of adult female Ixodes ricinus ticks feeding for 6 days.</title>
        <authorList>
            <person name="Perner J."/>
            <person name="Ribeiro J.M.C."/>
        </authorList>
    </citation>
    <scope>NUCLEOTIDE SEQUENCE</scope>
    <source>
        <strain evidence="2">Semi-engorged</strain>
        <tissue evidence="2">Salivary glands</tissue>
    </source>
</reference>